<dbReference type="InterPro" id="IPR016032">
    <property type="entry name" value="Sig_transdc_resp-reg_C-effctor"/>
</dbReference>
<dbReference type="SMART" id="SM01043">
    <property type="entry name" value="BTAD"/>
    <property type="match status" value="1"/>
</dbReference>
<dbReference type="SMART" id="SM00862">
    <property type="entry name" value="Trans_reg_C"/>
    <property type="match status" value="1"/>
</dbReference>
<dbReference type="PROSITE" id="PS51755">
    <property type="entry name" value="OMPR_PHOB"/>
    <property type="match status" value="1"/>
</dbReference>
<keyword evidence="4" id="KW-0804">Transcription</keyword>
<evidence type="ECO:0000313" key="7">
    <source>
        <dbReference type="EMBL" id="RZS41076.1"/>
    </source>
</evidence>
<organism evidence="7 8">
    <name type="scientific">Herbihabitans rhizosphaerae</name>
    <dbReference type="NCBI Taxonomy" id="1872711"/>
    <lineage>
        <taxon>Bacteria</taxon>
        <taxon>Bacillati</taxon>
        <taxon>Actinomycetota</taxon>
        <taxon>Actinomycetes</taxon>
        <taxon>Pseudonocardiales</taxon>
        <taxon>Pseudonocardiaceae</taxon>
        <taxon>Herbihabitans</taxon>
    </lineage>
</organism>
<keyword evidence="8" id="KW-1185">Reference proteome</keyword>
<dbReference type="PRINTS" id="PR00364">
    <property type="entry name" value="DISEASERSIST"/>
</dbReference>
<dbReference type="Gene3D" id="1.25.40.10">
    <property type="entry name" value="Tetratricopeptide repeat domain"/>
    <property type="match status" value="2"/>
</dbReference>
<dbReference type="SMART" id="SM00028">
    <property type="entry name" value="TPR"/>
    <property type="match status" value="5"/>
</dbReference>
<accession>A0A4Q7KWU9</accession>
<dbReference type="GO" id="GO:0000160">
    <property type="term" value="P:phosphorelay signal transduction system"/>
    <property type="evidence" value="ECO:0007669"/>
    <property type="project" value="InterPro"/>
</dbReference>
<dbReference type="Pfam" id="PF00486">
    <property type="entry name" value="Trans_reg_C"/>
    <property type="match status" value="1"/>
</dbReference>
<keyword evidence="2" id="KW-0805">Transcription regulation</keyword>
<dbReference type="Proteomes" id="UP000294257">
    <property type="component" value="Unassembled WGS sequence"/>
</dbReference>
<evidence type="ECO:0000256" key="2">
    <source>
        <dbReference type="ARBA" id="ARBA00023015"/>
    </source>
</evidence>
<dbReference type="SUPFAM" id="SSF46894">
    <property type="entry name" value="C-terminal effector domain of the bipartite response regulators"/>
    <property type="match status" value="1"/>
</dbReference>
<evidence type="ECO:0000313" key="8">
    <source>
        <dbReference type="Proteomes" id="UP000294257"/>
    </source>
</evidence>
<dbReference type="Gene3D" id="3.40.50.300">
    <property type="entry name" value="P-loop containing nucleotide triphosphate hydrolases"/>
    <property type="match status" value="1"/>
</dbReference>
<comment type="similarity">
    <text evidence="1">Belongs to the AfsR/DnrI/RedD regulatory family.</text>
</comment>
<evidence type="ECO:0000256" key="1">
    <source>
        <dbReference type="ARBA" id="ARBA00005820"/>
    </source>
</evidence>
<dbReference type="InterPro" id="IPR051677">
    <property type="entry name" value="AfsR-DnrI-RedD_regulator"/>
</dbReference>
<comment type="caution">
    <text evidence="7">The sequence shown here is derived from an EMBL/GenBank/DDBJ whole genome shotgun (WGS) entry which is preliminary data.</text>
</comment>
<dbReference type="InterPro" id="IPR019734">
    <property type="entry name" value="TPR_rpt"/>
</dbReference>
<gene>
    <name evidence="7" type="ORF">EV193_103394</name>
</gene>
<sequence length="931" mass="102035">MGWDFRVLGPVAVTVDGQPARVGGTKLLVLLSGLLLRANRPVPVEQLTRWVWDGEEPTGARNAIQTYVLRLRRLLGPDVVRTVPGGYQITASEDSLDLTAFDLLLERARRAETGGELPVAASLLTKALALWRGPAFADVESDALRRNEFRALDERHTRTREHWADVLLRLGRHDEVLGVLNELTREEPMRERSSELLMLALYRAGRQADALAEYRRIAGMLADELGVDPSRGLRQTHQRILTADPTLAPSAGERPVVAREVPRQLPGDATGFTGREADLEQLGATLAEDAGEDNVAIAVIEGTAGVGKTALAVHFAHRVVERFPDGQVYLDLRGYGPGEPMDASAALASALQSVGVPGDALPSDVDARSAMWRTRTAGRRMLIVLDNARSSQDVRPLLPGAGCMVLASTRAQMIGLGARDGARRITLHALSMPEAIGLLEKLVGAQRVQADPVASARFVDRCDRLPLAIRILGERAASEPDVGLAEFLDEMAELDGTLAPFTLDDDKDTDLTAVFTYSYDALDPDAARLFRLLGLHPGTEFGAELAAACSGLSTSDARRTLDRLCGAHLVERRDRNRYQLHDLMREFAGELTRHHDGAADIAAAGDRIFLWYLHSLRNANLHLNRHRFAERVPPVPDGLVPLTFTGYRAALEWCDREHANLLAVARRATTLSPDSPLWTLCWSMMTYFLVRSRFDDWEATTELAIDVCRAREDLFGEARMLSGVAVKHFQTLRFADAIACSERALAICREIDVPSVLVNVLSMLAISHAELGHQELALDYGRRALEAAPSTPGAKHTWLALRSLAMVNTRFGRYAEALEYCGLALEAAGEIGLADCEALVLRESGRAHRGLGRLDESARMYLRAIDVHGELEMQLEVALSVLELGEVRLRQGRPVEARLCWTKALHLFEQAGHPDAELVRAKLSDTAVAAS</sequence>
<evidence type="ECO:0000259" key="6">
    <source>
        <dbReference type="PROSITE" id="PS51755"/>
    </source>
</evidence>
<dbReference type="GO" id="GO:0003677">
    <property type="term" value="F:DNA binding"/>
    <property type="evidence" value="ECO:0007669"/>
    <property type="project" value="UniProtKB-UniRule"/>
</dbReference>
<dbReference type="RefSeq" id="WP_130344036.1">
    <property type="nucleotide sequence ID" value="NZ_SGWQ01000003.1"/>
</dbReference>
<dbReference type="InterPro" id="IPR027417">
    <property type="entry name" value="P-loop_NTPase"/>
</dbReference>
<dbReference type="CDD" id="cd15831">
    <property type="entry name" value="BTAD"/>
    <property type="match status" value="1"/>
</dbReference>
<dbReference type="InterPro" id="IPR001867">
    <property type="entry name" value="OmpR/PhoB-type_DNA-bd"/>
</dbReference>
<reference evidence="7 8" key="1">
    <citation type="submission" date="2019-02" db="EMBL/GenBank/DDBJ databases">
        <title>Genomic Encyclopedia of Type Strains, Phase IV (KMG-IV): sequencing the most valuable type-strain genomes for metagenomic binning, comparative biology and taxonomic classification.</title>
        <authorList>
            <person name="Goeker M."/>
        </authorList>
    </citation>
    <scope>NUCLEOTIDE SEQUENCE [LARGE SCALE GENOMIC DNA]</scope>
    <source>
        <strain evidence="7 8">DSM 101727</strain>
    </source>
</reference>
<proteinExistence type="inferred from homology"/>
<dbReference type="AlphaFoldDB" id="A0A4Q7KWU9"/>
<dbReference type="InterPro" id="IPR005158">
    <property type="entry name" value="BTAD"/>
</dbReference>
<dbReference type="SUPFAM" id="SSF48452">
    <property type="entry name" value="TPR-like"/>
    <property type="match status" value="2"/>
</dbReference>
<dbReference type="OrthoDB" id="581105at2"/>
<evidence type="ECO:0000256" key="3">
    <source>
        <dbReference type="ARBA" id="ARBA00023125"/>
    </source>
</evidence>
<evidence type="ECO:0000256" key="5">
    <source>
        <dbReference type="PROSITE-ProRule" id="PRU01091"/>
    </source>
</evidence>
<dbReference type="EMBL" id="SGWQ01000003">
    <property type="protein sequence ID" value="RZS41076.1"/>
    <property type="molecule type" value="Genomic_DNA"/>
</dbReference>
<protein>
    <submittedName>
        <fullName evidence="7">DNA-binding SARP family transcriptional activator</fullName>
    </submittedName>
</protein>
<feature type="domain" description="OmpR/PhoB-type" evidence="6">
    <location>
        <begin position="1"/>
        <end position="91"/>
    </location>
</feature>
<dbReference type="SUPFAM" id="SSF52540">
    <property type="entry name" value="P-loop containing nucleoside triphosphate hydrolases"/>
    <property type="match status" value="1"/>
</dbReference>
<name>A0A4Q7KWU9_9PSEU</name>
<dbReference type="PANTHER" id="PTHR35807:SF1">
    <property type="entry name" value="TRANSCRIPTIONAL REGULATOR REDD"/>
    <property type="match status" value="1"/>
</dbReference>
<dbReference type="GO" id="GO:0043531">
    <property type="term" value="F:ADP binding"/>
    <property type="evidence" value="ECO:0007669"/>
    <property type="project" value="InterPro"/>
</dbReference>
<dbReference type="Pfam" id="PF13424">
    <property type="entry name" value="TPR_12"/>
    <property type="match status" value="2"/>
</dbReference>
<evidence type="ECO:0000256" key="4">
    <source>
        <dbReference type="ARBA" id="ARBA00023163"/>
    </source>
</evidence>
<dbReference type="InterPro" id="IPR011990">
    <property type="entry name" value="TPR-like_helical_dom_sf"/>
</dbReference>
<feature type="DNA-binding region" description="OmpR/PhoB-type" evidence="5">
    <location>
        <begin position="1"/>
        <end position="91"/>
    </location>
</feature>
<dbReference type="GO" id="GO:0006355">
    <property type="term" value="P:regulation of DNA-templated transcription"/>
    <property type="evidence" value="ECO:0007669"/>
    <property type="project" value="InterPro"/>
</dbReference>
<dbReference type="InterPro" id="IPR036388">
    <property type="entry name" value="WH-like_DNA-bd_sf"/>
</dbReference>
<dbReference type="Gene3D" id="1.10.10.10">
    <property type="entry name" value="Winged helix-like DNA-binding domain superfamily/Winged helix DNA-binding domain"/>
    <property type="match status" value="1"/>
</dbReference>
<keyword evidence="3 5" id="KW-0238">DNA-binding</keyword>
<dbReference type="PANTHER" id="PTHR35807">
    <property type="entry name" value="TRANSCRIPTIONAL REGULATOR REDD-RELATED"/>
    <property type="match status" value="1"/>
</dbReference>
<dbReference type="Pfam" id="PF03704">
    <property type="entry name" value="BTAD"/>
    <property type="match status" value="1"/>
</dbReference>